<organism evidence="3 4">
    <name type="scientific">Leuconostoc suionicum</name>
    <dbReference type="NCBI Taxonomy" id="1511761"/>
    <lineage>
        <taxon>Bacteria</taxon>
        <taxon>Bacillati</taxon>
        <taxon>Bacillota</taxon>
        <taxon>Bacilli</taxon>
        <taxon>Lactobacillales</taxon>
        <taxon>Lactobacillaceae</taxon>
        <taxon>Leuconostoc</taxon>
    </lineage>
</organism>
<evidence type="ECO:0000313" key="5">
    <source>
        <dbReference type="Proteomes" id="UP000239237"/>
    </source>
</evidence>
<gene>
    <name evidence="2" type="ORF">LES8486_01100</name>
    <name evidence="3" type="ORF">LES9216_01247</name>
</gene>
<reference evidence="3 4" key="1">
    <citation type="submission" date="2018-02" db="EMBL/GenBank/DDBJ databases">
        <authorList>
            <person name="Cohen D.B."/>
            <person name="Kent A.D."/>
        </authorList>
    </citation>
    <scope>NUCLEOTIDE SEQUENCE [LARGE SCALE GENOMIC DNA]</scope>
    <source>
        <strain evidence="3 4">CECT 9216</strain>
    </source>
</reference>
<keyword evidence="1" id="KW-0472">Membrane</keyword>
<dbReference type="InterPro" id="IPR010699">
    <property type="entry name" value="DUF1275"/>
</dbReference>
<keyword evidence="1" id="KW-0812">Transmembrane</keyword>
<protein>
    <recommendedName>
        <fullName evidence="6">DUF1275 domain-containing protein</fullName>
    </recommendedName>
</protein>
<evidence type="ECO:0000256" key="1">
    <source>
        <dbReference type="SAM" id="Phobius"/>
    </source>
</evidence>
<dbReference type="EMBL" id="OKQR01000001">
    <property type="protein sequence ID" value="SPD92098.1"/>
    <property type="molecule type" value="Genomic_DNA"/>
</dbReference>
<feature type="transmembrane region" description="Helical" evidence="1">
    <location>
        <begin position="168"/>
        <end position="189"/>
    </location>
</feature>
<evidence type="ECO:0000313" key="4">
    <source>
        <dbReference type="Proteomes" id="UP000237923"/>
    </source>
</evidence>
<accession>A0A2N9KBG2</accession>
<evidence type="ECO:0000313" key="3">
    <source>
        <dbReference type="EMBL" id="SPE07377.1"/>
    </source>
</evidence>
<evidence type="ECO:0000313" key="2">
    <source>
        <dbReference type="EMBL" id="SPD92098.1"/>
    </source>
</evidence>
<dbReference type="Proteomes" id="UP000237923">
    <property type="component" value="Unassembled WGS sequence"/>
</dbReference>
<dbReference type="Pfam" id="PF06912">
    <property type="entry name" value="DUF1275"/>
    <property type="match status" value="1"/>
</dbReference>
<feature type="transmembrane region" description="Helical" evidence="1">
    <location>
        <begin position="195"/>
        <end position="217"/>
    </location>
</feature>
<dbReference type="KEGG" id="lsu:A6B45_02085"/>
<dbReference type="AlphaFoldDB" id="A0A2N9KBG2"/>
<name>A0A2N9KBG2_9LACO</name>
<dbReference type="GeneID" id="99673560"/>
<proteinExistence type="predicted"/>
<dbReference type="PANTHER" id="PTHR37314">
    <property type="entry name" value="SLR0142 PROTEIN"/>
    <property type="match status" value="1"/>
</dbReference>
<evidence type="ECO:0008006" key="6">
    <source>
        <dbReference type="Google" id="ProtNLM"/>
    </source>
</evidence>
<reference evidence="2 5" key="2">
    <citation type="submission" date="2018-02" db="EMBL/GenBank/DDBJ databases">
        <authorList>
            <person name="Rodrigo-Torres L."/>
            <person name="Arahal R. D."/>
            <person name="Lucena T."/>
        </authorList>
    </citation>
    <scope>NUCLEOTIDE SEQUENCE [LARGE SCALE GENOMIC DNA]</scope>
    <source>
        <strain evidence="2 5">CECT 8486</strain>
    </source>
</reference>
<keyword evidence="1" id="KW-1133">Transmembrane helix</keyword>
<keyword evidence="5" id="KW-1185">Reference proteome</keyword>
<dbReference type="Proteomes" id="UP000239237">
    <property type="component" value="Unassembled WGS sequence"/>
</dbReference>
<feature type="transmembrane region" description="Helical" evidence="1">
    <location>
        <begin position="101"/>
        <end position="128"/>
    </location>
</feature>
<dbReference type="RefSeq" id="WP_072613128.1">
    <property type="nucleotide sequence ID" value="NZ_AP017935.1"/>
</dbReference>
<feature type="transmembrane region" description="Helical" evidence="1">
    <location>
        <begin position="62"/>
        <end position="81"/>
    </location>
</feature>
<dbReference type="PANTHER" id="PTHR37314:SF4">
    <property type="entry name" value="UPF0700 TRANSMEMBRANE PROTEIN YOAK"/>
    <property type="match status" value="1"/>
</dbReference>
<sequence length="219" mass="24513">MILKNKNPMQERLRIGLLLVMNSGFIDSYTFEYHHERFASLQTGNIIQAGFHLAQGHWETTLFFVIPIIFFVLGAAFNTVLNHFVPAGKLSLQQHSILIEFIGIAIIGIFNYHLASTVIISALSFLLAMQLDSFPKLRGLPFTSVMSTGNLRNAGTNLVKYFISRDHIFLHNAWVFSILVVFFMVGAFSSAVLSGIFGTFALLGSSIIMFVVFLLLFKN</sequence>
<dbReference type="EMBL" id="OKQU01000001">
    <property type="protein sequence ID" value="SPE07377.1"/>
    <property type="molecule type" value="Genomic_DNA"/>
</dbReference>